<dbReference type="PROSITE" id="PS00108">
    <property type="entry name" value="PROTEIN_KINASE_ST"/>
    <property type="match status" value="1"/>
</dbReference>
<proteinExistence type="predicted"/>
<dbReference type="AlphaFoldDB" id="A0A2P6R2K7"/>
<gene>
    <name evidence="4" type="ORF">RchiOBHm_Chr4g0438651</name>
</gene>
<dbReference type="Gene3D" id="1.10.510.10">
    <property type="entry name" value="Transferase(Phosphotransferase) domain 1"/>
    <property type="match status" value="1"/>
</dbReference>
<dbReference type="PANTHER" id="PTHR46008">
    <property type="entry name" value="LEAF RUST 10 DISEASE-RESISTANCE LOCUS RECEPTOR-LIKE PROTEIN KINASE-LIKE 1.4"/>
    <property type="match status" value="1"/>
</dbReference>
<dbReference type="EMBL" id="PDCK01000042">
    <property type="protein sequence ID" value="PRQ40677.1"/>
    <property type="molecule type" value="Genomic_DNA"/>
</dbReference>
<accession>A0A2P6R2K7</accession>
<dbReference type="GO" id="GO:0005524">
    <property type="term" value="F:ATP binding"/>
    <property type="evidence" value="ECO:0007669"/>
    <property type="project" value="UniProtKB-KW"/>
</dbReference>
<dbReference type="InterPro" id="IPR008271">
    <property type="entry name" value="Ser/Thr_kinase_AS"/>
</dbReference>
<evidence type="ECO:0000313" key="5">
    <source>
        <dbReference type="Proteomes" id="UP000238479"/>
    </source>
</evidence>
<name>A0A2P6R2K7_ROSCH</name>
<dbReference type="InterPro" id="IPR000719">
    <property type="entry name" value="Prot_kinase_dom"/>
</dbReference>
<feature type="domain" description="Protein kinase" evidence="3">
    <location>
        <begin position="1"/>
        <end position="90"/>
    </location>
</feature>
<dbReference type="InterPro" id="IPR011009">
    <property type="entry name" value="Kinase-like_dom_sf"/>
</dbReference>
<dbReference type="Gramene" id="PRQ40677">
    <property type="protein sequence ID" value="PRQ40677"/>
    <property type="gene ID" value="RchiOBHm_Chr4g0438651"/>
</dbReference>
<reference evidence="4 5" key="1">
    <citation type="journal article" date="2018" name="Nat. Genet.">
        <title>The Rosa genome provides new insights in the design of modern roses.</title>
        <authorList>
            <person name="Bendahmane M."/>
        </authorList>
    </citation>
    <scope>NUCLEOTIDE SEQUENCE [LARGE SCALE GENOMIC DNA]</scope>
    <source>
        <strain evidence="5">cv. Old Blush</strain>
    </source>
</reference>
<comment type="caution">
    <text evidence="4">The sequence shown here is derived from an EMBL/GenBank/DDBJ whole genome shotgun (WGS) entry which is preliminary data.</text>
</comment>
<evidence type="ECO:0000259" key="3">
    <source>
        <dbReference type="PROSITE" id="PS50011"/>
    </source>
</evidence>
<dbReference type="SUPFAM" id="SSF56112">
    <property type="entry name" value="Protein kinase-like (PK-like)"/>
    <property type="match status" value="1"/>
</dbReference>
<dbReference type="Proteomes" id="UP000238479">
    <property type="component" value="Chromosome 4"/>
</dbReference>
<dbReference type="GO" id="GO:0004672">
    <property type="term" value="F:protein kinase activity"/>
    <property type="evidence" value="ECO:0007669"/>
    <property type="project" value="InterPro"/>
</dbReference>
<evidence type="ECO:0000256" key="2">
    <source>
        <dbReference type="ARBA" id="ARBA00022840"/>
    </source>
</evidence>
<protein>
    <submittedName>
        <fullName evidence="4">Putative transferase, protein kinase RLK-Pelle-LRR-I-1 family</fullName>
        <ecNumber evidence="4">2.7.-.-</ecNumber>
    </submittedName>
</protein>
<dbReference type="InterPro" id="IPR001245">
    <property type="entry name" value="Ser-Thr/Tyr_kinase_cat_dom"/>
</dbReference>
<keyword evidence="1" id="KW-0547">Nucleotide-binding</keyword>
<keyword evidence="2" id="KW-0067">ATP-binding</keyword>
<evidence type="ECO:0000256" key="1">
    <source>
        <dbReference type="ARBA" id="ARBA00022741"/>
    </source>
</evidence>
<dbReference type="EC" id="2.7.-.-" evidence="4"/>
<dbReference type="Pfam" id="PF07714">
    <property type="entry name" value="PK_Tyr_Ser-Thr"/>
    <property type="match status" value="1"/>
</dbReference>
<dbReference type="OMA" id="GHEANKD"/>
<evidence type="ECO:0000313" key="4">
    <source>
        <dbReference type="EMBL" id="PRQ40677.1"/>
    </source>
</evidence>
<keyword evidence="4" id="KW-0418">Kinase</keyword>
<dbReference type="PROSITE" id="PS50011">
    <property type="entry name" value="PROTEIN_KINASE_DOM"/>
    <property type="match status" value="1"/>
</dbReference>
<sequence length="90" mass="10057">MILYLHYGGKPPIIHRDVKSANILLTENFQAKVSDFGLSRNFPTDLVTHIAIGVAGTPGYLDPEYYLTSRLNEKSDVYSFGIVLLEIITN</sequence>
<organism evidence="4 5">
    <name type="scientific">Rosa chinensis</name>
    <name type="common">China rose</name>
    <dbReference type="NCBI Taxonomy" id="74649"/>
    <lineage>
        <taxon>Eukaryota</taxon>
        <taxon>Viridiplantae</taxon>
        <taxon>Streptophyta</taxon>
        <taxon>Embryophyta</taxon>
        <taxon>Tracheophyta</taxon>
        <taxon>Spermatophyta</taxon>
        <taxon>Magnoliopsida</taxon>
        <taxon>eudicotyledons</taxon>
        <taxon>Gunneridae</taxon>
        <taxon>Pentapetalae</taxon>
        <taxon>rosids</taxon>
        <taxon>fabids</taxon>
        <taxon>Rosales</taxon>
        <taxon>Rosaceae</taxon>
        <taxon>Rosoideae</taxon>
        <taxon>Rosoideae incertae sedis</taxon>
        <taxon>Rosa</taxon>
    </lineage>
</organism>
<keyword evidence="5" id="KW-1185">Reference proteome</keyword>
<keyword evidence="4" id="KW-0808">Transferase</keyword>